<dbReference type="Proteomes" id="UP000076632">
    <property type="component" value="Unassembled WGS sequence"/>
</dbReference>
<gene>
    <name evidence="1" type="ORF">L228DRAFT_271730</name>
</gene>
<reference evidence="1 2" key="1">
    <citation type="journal article" date="2016" name="Fungal Biol.">
        <title>The genome of Xylona heveae provides a window into fungal endophytism.</title>
        <authorList>
            <person name="Gazis R."/>
            <person name="Kuo A."/>
            <person name="Riley R."/>
            <person name="LaButti K."/>
            <person name="Lipzen A."/>
            <person name="Lin J."/>
            <person name="Amirebrahimi M."/>
            <person name="Hesse C.N."/>
            <person name="Spatafora J.W."/>
            <person name="Henrissat B."/>
            <person name="Hainaut M."/>
            <person name="Grigoriev I.V."/>
            <person name="Hibbett D.S."/>
        </authorList>
    </citation>
    <scope>NUCLEOTIDE SEQUENCE [LARGE SCALE GENOMIC DNA]</scope>
    <source>
        <strain evidence="1 2">TC161</strain>
    </source>
</reference>
<dbReference type="InParanoid" id="A0A164Z938"/>
<evidence type="ECO:0000313" key="2">
    <source>
        <dbReference type="Proteomes" id="UP000076632"/>
    </source>
</evidence>
<dbReference type="EMBL" id="KV407469">
    <property type="protein sequence ID" value="KZF18831.1"/>
    <property type="molecule type" value="Genomic_DNA"/>
</dbReference>
<proteinExistence type="predicted"/>
<accession>A0A164Z938</accession>
<evidence type="ECO:0000313" key="1">
    <source>
        <dbReference type="EMBL" id="KZF18831.1"/>
    </source>
</evidence>
<name>A0A164Z938_XYLHT</name>
<keyword evidence="2" id="KW-1185">Reference proteome</keyword>
<sequence>MASTRPALGKLTACPHLHSTVVPQPDACLFRPRSNKLVLDIANTEMNPFISRIGGRQLLDWLDAESRDHSVAPCCGLAAIVQCLLAAVYGLARMVDLS</sequence>
<dbReference type="GeneID" id="28900702"/>
<dbReference type="RefSeq" id="XP_018184386.1">
    <property type="nucleotide sequence ID" value="XM_018335565.1"/>
</dbReference>
<dbReference type="AlphaFoldDB" id="A0A164Z938"/>
<protein>
    <submittedName>
        <fullName evidence="1">Uncharacterized protein</fullName>
    </submittedName>
</protein>
<organism evidence="1 2">
    <name type="scientific">Xylona heveae (strain CBS 132557 / TC161)</name>
    <dbReference type="NCBI Taxonomy" id="1328760"/>
    <lineage>
        <taxon>Eukaryota</taxon>
        <taxon>Fungi</taxon>
        <taxon>Dikarya</taxon>
        <taxon>Ascomycota</taxon>
        <taxon>Pezizomycotina</taxon>
        <taxon>Xylonomycetes</taxon>
        <taxon>Xylonales</taxon>
        <taxon>Xylonaceae</taxon>
        <taxon>Xylona</taxon>
    </lineage>
</organism>